<feature type="compositionally biased region" description="Basic residues" evidence="1">
    <location>
        <begin position="298"/>
        <end position="323"/>
    </location>
</feature>
<evidence type="ECO:0000256" key="1">
    <source>
        <dbReference type="SAM" id="MobiDB-lite"/>
    </source>
</evidence>
<evidence type="ECO:0008006" key="4">
    <source>
        <dbReference type="Google" id="ProtNLM"/>
    </source>
</evidence>
<feature type="region of interest" description="Disordered" evidence="1">
    <location>
        <begin position="1"/>
        <end position="47"/>
    </location>
</feature>
<gene>
    <name evidence="2" type="ORF">BDW42DRAFT_73416</name>
</gene>
<feature type="compositionally biased region" description="Basic and acidic residues" evidence="1">
    <location>
        <begin position="435"/>
        <end position="451"/>
    </location>
</feature>
<feature type="compositionally biased region" description="Low complexity" evidence="1">
    <location>
        <begin position="240"/>
        <end position="250"/>
    </location>
</feature>
<reference evidence="3" key="1">
    <citation type="submission" date="2017-12" db="EMBL/GenBank/DDBJ databases">
        <authorList>
            <consortium name="DOE Joint Genome Institute"/>
            <person name="Mondo S.J."/>
            <person name="Kjaerbolling I."/>
            <person name="Vesth T.C."/>
            <person name="Frisvad J.C."/>
            <person name="Nybo J.L."/>
            <person name="Theobald S."/>
            <person name="Kuo A."/>
            <person name="Bowyer P."/>
            <person name="Matsuda Y."/>
            <person name="Lyhne E.K."/>
            <person name="Kogle M.E."/>
            <person name="Clum A."/>
            <person name="Lipzen A."/>
            <person name="Salamov A."/>
            <person name="Ngan C.Y."/>
            <person name="Daum C."/>
            <person name="Chiniquy J."/>
            <person name="Barry K."/>
            <person name="LaButti K."/>
            <person name="Haridas S."/>
            <person name="Simmons B.A."/>
            <person name="Magnuson J.K."/>
            <person name="Mortensen U.H."/>
            <person name="Larsen T.O."/>
            <person name="Grigoriev I.V."/>
            <person name="Baker S.E."/>
            <person name="Andersen M.R."/>
            <person name="Nordberg H.P."/>
            <person name="Cantor M.N."/>
            <person name="Hua S.X."/>
        </authorList>
    </citation>
    <scope>NUCLEOTIDE SEQUENCE [LARGE SCALE GENOMIC DNA]</scope>
    <source>
        <strain evidence="3">IBT 19404</strain>
    </source>
</reference>
<dbReference type="PANTHER" id="PTHR15992:SF5">
    <property type="entry name" value="HOLLIDAY JUNCTION RECOGNITION PROTEIN"/>
    <property type="match status" value="1"/>
</dbReference>
<name>A0A2J5HZI8_9EURO</name>
<feature type="compositionally biased region" description="Polar residues" evidence="1">
    <location>
        <begin position="421"/>
        <end position="434"/>
    </location>
</feature>
<dbReference type="Gene3D" id="1.10.20.10">
    <property type="entry name" value="Histone, subunit A"/>
    <property type="match status" value="1"/>
</dbReference>
<feature type="compositionally biased region" description="Acidic residues" evidence="1">
    <location>
        <begin position="339"/>
        <end position="350"/>
    </location>
</feature>
<protein>
    <recommendedName>
        <fullName evidence="4">Myb-like domain-containing protein</fullName>
    </recommendedName>
</protein>
<feature type="compositionally biased region" description="Basic and acidic residues" evidence="1">
    <location>
        <begin position="382"/>
        <end position="392"/>
    </location>
</feature>
<feature type="compositionally biased region" description="Acidic residues" evidence="1">
    <location>
        <begin position="127"/>
        <end position="140"/>
    </location>
</feature>
<feature type="compositionally biased region" description="Polar residues" evidence="1">
    <location>
        <begin position="31"/>
        <end position="47"/>
    </location>
</feature>
<feature type="compositionally biased region" description="Polar residues" evidence="1">
    <location>
        <begin position="200"/>
        <end position="209"/>
    </location>
</feature>
<feature type="region of interest" description="Disordered" evidence="1">
    <location>
        <begin position="119"/>
        <end position="471"/>
    </location>
</feature>
<dbReference type="GO" id="GO:0005634">
    <property type="term" value="C:nucleus"/>
    <property type="evidence" value="ECO:0007669"/>
    <property type="project" value="InterPro"/>
</dbReference>
<dbReference type="GO" id="GO:0046982">
    <property type="term" value="F:protein heterodimerization activity"/>
    <property type="evidence" value="ECO:0007669"/>
    <property type="project" value="InterPro"/>
</dbReference>
<evidence type="ECO:0000313" key="2">
    <source>
        <dbReference type="EMBL" id="PLN82900.1"/>
    </source>
</evidence>
<accession>A0A2J5HZI8</accession>
<dbReference type="PANTHER" id="PTHR15992">
    <property type="entry name" value="HOLLIDAY JUNCTION RECOGNITION PROTEIN"/>
    <property type="match status" value="1"/>
</dbReference>
<proteinExistence type="predicted"/>
<dbReference type="AlphaFoldDB" id="A0A2J5HZI8"/>
<dbReference type="EMBL" id="KZ559523">
    <property type="protein sequence ID" value="PLN82900.1"/>
    <property type="molecule type" value="Genomic_DNA"/>
</dbReference>
<organism evidence="2 3">
    <name type="scientific">Aspergillus taichungensis</name>
    <dbReference type="NCBI Taxonomy" id="482145"/>
    <lineage>
        <taxon>Eukaryota</taxon>
        <taxon>Fungi</taxon>
        <taxon>Dikarya</taxon>
        <taxon>Ascomycota</taxon>
        <taxon>Pezizomycotina</taxon>
        <taxon>Eurotiomycetes</taxon>
        <taxon>Eurotiomycetidae</taxon>
        <taxon>Eurotiales</taxon>
        <taxon>Aspergillaceae</taxon>
        <taxon>Aspergillus</taxon>
        <taxon>Aspergillus subgen. Circumdati</taxon>
    </lineage>
</organism>
<feature type="compositionally biased region" description="Polar residues" evidence="1">
    <location>
        <begin position="228"/>
        <end position="239"/>
    </location>
</feature>
<feature type="compositionally biased region" description="Basic and acidic residues" evidence="1">
    <location>
        <begin position="169"/>
        <end position="186"/>
    </location>
</feature>
<dbReference type="InterPro" id="IPR009072">
    <property type="entry name" value="Histone-fold"/>
</dbReference>
<dbReference type="Pfam" id="PF10384">
    <property type="entry name" value="Scm3"/>
    <property type="match status" value="1"/>
</dbReference>
<dbReference type="GO" id="GO:0042393">
    <property type="term" value="F:histone binding"/>
    <property type="evidence" value="ECO:0007669"/>
    <property type="project" value="InterPro"/>
</dbReference>
<dbReference type="OrthoDB" id="2420608at2759"/>
<dbReference type="InterPro" id="IPR018465">
    <property type="entry name" value="Scm3/HJURP"/>
</dbReference>
<feature type="compositionally biased region" description="Acidic residues" evidence="1">
    <location>
        <begin position="187"/>
        <end position="199"/>
    </location>
</feature>
<evidence type="ECO:0000313" key="3">
    <source>
        <dbReference type="Proteomes" id="UP000235023"/>
    </source>
</evidence>
<sequence length="576" mass="63781">MDLPPKRPRLSFTELTNDYDDDSNSDSNPDETFTTNQQPPTEYNTESNQVDLQEARFHNDQRLKSIFEGIFEKYEKDFTDVGDEIDLESGSILVNNGHLATMDGEGDTGERGFWLFDAEADGRLEGEDGDGDDYDEDASADGDVAIGSDQRTGSPSLSYADRSYNFDGQSERPEDEVAHDAHSKVEADDDDDDDDDDDQASVQSSSNVQGKDKYGEDPARPPAAGKGNDSSAETLLPPQSTSARTTATATDPKWYFPEISKRFWTPRANKPRPPPTPINAMRSASPPGSGSLWALPGKTRRNTGSAKKKPSAGNSQRKRKRHSSPVFCDWSFAKTPDGSESDDPLQEDYEPSPTPRKGVPIRGKRRKVEGLGRVDGQVIGVEESRGEGREQVDAAQSQSQSQSPGNRRESVETPQPVRMASKNTALDSQPSELSNNDKIHDSADTGDDSRRAPAVQSPTTTPMQRRKITPDEAKLLVTMRHNQGKRWKEIRNHIPDKKEVLLSKWFGLHWTDRLANPLPLSAPWSKTEQAKLDSLKDQPGLTWDAIRASIPGRPFAEVEFELLRAWVGEDGRDGTR</sequence>
<feature type="compositionally biased region" description="Basic and acidic residues" evidence="1">
    <location>
        <begin position="210"/>
        <end position="219"/>
    </location>
</feature>
<keyword evidence="3" id="KW-1185">Reference proteome</keyword>
<dbReference type="Proteomes" id="UP000235023">
    <property type="component" value="Unassembled WGS sequence"/>
</dbReference>